<keyword evidence="1" id="KW-0472">Membrane</keyword>
<organism evidence="3 4">
    <name type="scientific">Isoalcanivorax beigongshangi</name>
    <dbReference type="NCBI Taxonomy" id="3238810"/>
    <lineage>
        <taxon>Bacteria</taxon>
        <taxon>Pseudomonadati</taxon>
        <taxon>Pseudomonadota</taxon>
        <taxon>Gammaproteobacteria</taxon>
        <taxon>Oceanospirillales</taxon>
        <taxon>Alcanivoracaceae</taxon>
        <taxon>Isoalcanivorax</taxon>
    </lineage>
</organism>
<dbReference type="Proteomes" id="UP001562065">
    <property type="component" value="Unassembled WGS sequence"/>
</dbReference>
<evidence type="ECO:0000259" key="2">
    <source>
        <dbReference type="Pfam" id="PF09925"/>
    </source>
</evidence>
<evidence type="ECO:0000256" key="1">
    <source>
        <dbReference type="SAM" id="Phobius"/>
    </source>
</evidence>
<gene>
    <name evidence="3" type="ORF">AB5I84_09195</name>
</gene>
<accession>A0ABV4AI51</accession>
<dbReference type="RefSeq" id="WP_369455556.1">
    <property type="nucleotide sequence ID" value="NZ_JBGCUO010000001.1"/>
</dbReference>
<proteinExistence type="predicted"/>
<name>A0ABV4AI51_9GAMM</name>
<sequence>MTVHRTFGRDLQQQLPGWVQDGLVSADQAQALAARYPLPHHGQGGVRALALLAVLCLGAALFLVIGHNWDQWPRMPRMLALWTLTAALNGAGLWRWLAGARHQAVGWWLAGAISYGASIMLVAQIYHLGEHFPDGLLWWALGVLPVALLSRSRLLHGVQLLLATLWAGSEWNYSFPLCYGLFAAAALYQCVWCRRQPLLLLAAWSGLLWWLAALLLVATGSSSPRGDHVVLMMLCLMPLPAALYGMAAEHRLPFRRADSRLILALSTLVAAGVALVFSFVDAWQAAWYWENGRFTAQQGALALSLLVALALSPRMPAYVRWRVLGGGALVALLLWGGLTVASQQREQLLALVMNLLALAAGILLIREGVQRRQGLTFYGGVLLVLALALARYVELIGDYLTSALLFVVAAGVLAGAAWYWRRLPQEQQP</sequence>
<feature type="transmembrane region" description="Helical" evidence="1">
    <location>
        <begin position="399"/>
        <end position="420"/>
    </location>
</feature>
<feature type="domain" description="DUF2157" evidence="2">
    <location>
        <begin position="18"/>
        <end position="155"/>
    </location>
</feature>
<feature type="transmembrane region" description="Helical" evidence="1">
    <location>
        <begin position="173"/>
        <end position="191"/>
    </location>
</feature>
<feature type="transmembrane region" description="Helical" evidence="1">
    <location>
        <begin position="260"/>
        <end position="280"/>
    </location>
</feature>
<dbReference type="Pfam" id="PF09925">
    <property type="entry name" value="DUF2157"/>
    <property type="match status" value="1"/>
</dbReference>
<protein>
    <submittedName>
        <fullName evidence="3">DUF2157 domain-containing protein</fullName>
    </submittedName>
</protein>
<comment type="caution">
    <text evidence="3">The sequence shown here is derived from an EMBL/GenBank/DDBJ whole genome shotgun (WGS) entry which is preliminary data.</text>
</comment>
<feature type="transmembrane region" description="Helical" evidence="1">
    <location>
        <begin position="323"/>
        <end position="342"/>
    </location>
</feature>
<evidence type="ECO:0000313" key="3">
    <source>
        <dbReference type="EMBL" id="MEY1662320.1"/>
    </source>
</evidence>
<feature type="transmembrane region" description="Helical" evidence="1">
    <location>
        <begin position="46"/>
        <end position="66"/>
    </location>
</feature>
<feature type="transmembrane region" description="Helical" evidence="1">
    <location>
        <begin position="78"/>
        <end position="98"/>
    </location>
</feature>
<keyword evidence="1" id="KW-0812">Transmembrane</keyword>
<feature type="transmembrane region" description="Helical" evidence="1">
    <location>
        <begin position="348"/>
        <end position="365"/>
    </location>
</feature>
<dbReference type="EMBL" id="JBGCUO010000001">
    <property type="protein sequence ID" value="MEY1662320.1"/>
    <property type="molecule type" value="Genomic_DNA"/>
</dbReference>
<evidence type="ECO:0000313" key="4">
    <source>
        <dbReference type="Proteomes" id="UP001562065"/>
    </source>
</evidence>
<feature type="transmembrane region" description="Helical" evidence="1">
    <location>
        <begin position="104"/>
        <end position="123"/>
    </location>
</feature>
<dbReference type="InterPro" id="IPR018677">
    <property type="entry name" value="DUF2157"/>
</dbReference>
<feature type="transmembrane region" description="Helical" evidence="1">
    <location>
        <begin position="292"/>
        <end position="311"/>
    </location>
</feature>
<keyword evidence="4" id="KW-1185">Reference proteome</keyword>
<feature type="transmembrane region" description="Helical" evidence="1">
    <location>
        <begin position="198"/>
        <end position="217"/>
    </location>
</feature>
<feature type="transmembrane region" description="Helical" evidence="1">
    <location>
        <begin position="377"/>
        <end position="393"/>
    </location>
</feature>
<keyword evidence="1" id="KW-1133">Transmembrane helix</keyword>
<feature type="transmembrane region" description="Helical" evidence="1">
    <location>
        <begin position="229"/>
        <end position="248"/>
    </location>
</feature>
<reference evidence="3 4" key="1">
    <citation type="submission" date="2024-07" db="EMBL/GenBank/DDBJ databases">
        <authorList>
            <person name="Ren Q."/>
        </authorList>
    </citation>
    <scope>NUCLEOTIDE SEQUENCE [LARGE SCALE GENOMIC DNA]</scope>
    <source>
        <strain evidence="3 4">REN37</strain>
    </source>
</reference>